<comment type="catalytic activity">
    <reaction evidence="1">
        <text>Transfers a segment of a (1-&gt;4)-alpha-D-glucan to a new position in an acceptor, which may be glucose or a (1-&gt;4)-alpha-D-glucan.</text>
        <dbReference type="EC" id="2.4.1.25"/>
    </reaction>
</comment>
<comment type="caution">
    <text evidence="9">The sequence shown here is derived from an EMBL/GenBank/DDBJ whole genome shotgun (WGS) entry which is preliminary data.</text>
</comment>
<dbReference type="Proteomes" id="UP001321047">
    <property type="component" value="Unassembled WGS sequence"/>
</dbReference>
<evidence type="ECO:0000256" key="3">
    <source>
        <dbReference type="ARBA" id="ARBA00012560"/>
    </source>
</evidence>
<evidence type="ECO:0000256" key="8">
    <source>
        <dbReference type="ARBA" id="ARBA00031501"/>
    </source>
</evidence>
<dbReference type="Gene3D" id="3.20.20.80">
    <property type="entry name" value="Glycosidases"/>
    <property type="match status" value="1"/>
</dbReference>
<dbReference type="GO" id="GO:0005975">
    <property type="term" value="P:carbohydrate metabolic process"/>
    <property type="evidence" value="ECO:0007669"/>
    <property type="project" value="InterPro"/>
</dbReference>
<comment type="similarity">
    <text evidence="2">Belongs to the disproportionating enzyme family.</text>
</comment>
<keyword evidence="6" id="KW-0119">Carbohydrate metabolism</keyword>
<evidence type="ECO:0000313" key="9">
    <source>
        <dbReference type="EMBL" id="MCU4752683.1"/>
    </source>
</evidence>
<evidence type="ECO:0000256" key="7">
    <source>
        <dbReference type="ARBA" id="ARBA00031423"/>
    </source>
</evidence>
<dbReference type="SUPFAM" id="SSF51445">
    <property type="entry name" value="(Trans)glycosidases"/>
    <property type="match status" value="1"/>
</dbReference>
<reference evidence="9 10" key="1">
    <citation type="submission" date="2022-09" db="EMBL/GenBank/DDBJ databases">
        <title>Enrichment on poylsaccharides allowed isolation of novel metabolic and taxonomic groups of Haloarchaea.</title>
        <authorList>
            <person name="Sorokin D.Y."/>
            <person name="Elcheninov A.G."/>
            <person name="Khizhniak T.V."/>
            <person name="Kolganova T.V."/>
            <person name="Kublanov I.V."/>
        </authorList>
    </citation>
    <scope>NUCLEOTIDE SEQUENCE [LARGE SCALE GENOMIC DNA]</scope>
    <source>
        <strain evidence="9 10">AArc-curdl1</strain>
    </source>
</reference>
<dbReference type="InterPro" id="IPR003385">
    <property type="entry name" value="Glyco_hydro_77"/>
</dbReference>
<dbReference type="Pfam" id="PF02446">
    <property type="entry name" value="Glyco_hydro_77"/>
    <property type="match status" value="1"/>
</dbReference>
<evidence type="ECO:0000313" key="10">
    <source>
        <dbReference type="Proteomes" id="UP001321047"/>
    </source>
</evidence>
<gene>
    <name evidence="9" type="primary">malQ</name>
    <name evidence="9" type="ORF">OB919_11975</name>
</gene>
<proteinExistence type="inferred from homology"/>
<dbReference type="GO" id="GO:0004134">
    <property type="term" value="F:4-alpha-glucanotransferase activity"/>
    <property type="evidence" value="ECO:0007669"/>
    <property type="project" value="UniProtKB-EC"/>
</dbReference>
<dbReference type="AlphaFoldDB" id="A0AAP3E6G7"/>
<accession>A0AAP3E6G7</accession>
<protein>
    <recommendedName>
        <fullName evidence="3">4-alpha-glucanotransferase</fullName>
        <ecNumber evidence="3">2.4.1.25</ecNumber>
    </recommendedName>
    <alternativeName>
        <fullName evidence="7">Amylomaltase</fullName>
    </alternativeName>
    <alternativeName>
        <fullName evidence="8">Disproportionating enzyme</fullName>
    </alternativeName>
</protein>
<sequence>MVRTVFERSSGVFCHPTMLPGPHGIGSFGEPTRGFLDRLADADQSYWQICPLGPTAAIHGNSPYQSSSTFAIEPLLIDLEDLVSRDLLSEPATEPDPVYDADLSAETVHYEAVREFKTHRFRQAFDRFEDGDFDALEQAFSAFRRRAHWLEDYTLFRALSDVYDDRSWLEWPEPIRLREPSALERWREDLARERRYCAFLQFLAYEQWMDVREYAADRGIEILGDMPIYVALDSADVWANPACFELGDDGRPEQVAGVPPGPGDDGQKWGNPLYDWSHLESTGFDWWVDRVSWLTELVDVVRLDHFRAFESHWSIPVEKPAHEGEWRPTPGSALFDTIREAVGRVPFVAEDLGFVTDEVQALRRSIDAPGMKVLQYADWCVDGHLYQPHTFERDTVAYPSTHDTNTVRGWYDGLGADQRDCLHYYLGTDGSAIHWDLLEAAWESDSVLAIVPIQDLYGLGSEARFNTPGTAEGNWTWRCSSEQFEAFPTDRLRELTARTGRDR</sequence>
<dbReference type="EC" id="2.4.1.25" evidence="3"/>
<evidence type="ECO:0000256" key="6">
    <source>
        <dbReference type="ARBA" id="ARBA00023277"/>
    </source>
</evidence>
<keyword evidence="5 9" id="KW-0808">Transferase</keyword>
<evidence type="ECO:0000256" key="1">
    <source>
        <dbReference type="ARBA" id="ARBA00000439"/>
    </source>
</evidence>
<evidence type="ECO:0000256" key="2">
    <source>
        <dbReference type="ARBA" id="ARBA00005684"/>
    </source>
</evidence>
<keyword evidence="10" id="KW-1185">Reference proteome</keyword>
<dbReference type="PANTHER" id="PTHR32438:SF5">
    <property type="entry name" value="4-ALPHA-GLUCANOTRANSFERASE DPE1, CHLOROPLASTIC_AMYLOPLASTIC"/>
    <property type="match status" value="1"/>
</dbReference>
<name>A0AAP3E6G7_9EURY</name>
<dbReference type="InterPro" id="IPR017853">
    <property type="entry name" value="GH"/>
</dbReference>
<dbReference type="NCBIfam" id="NF011080">
    <property type="entry name" value="PRK14508.1-3"/>
    <property type="match status" value="1"/>
</dbReference>
<dbReference type="NCBIfam" id="TIGR00217">
    <property type="entry name" value="malQ"/>
    <property type="match status" value="1"/>
</dbReference>
<evidence type="ECO:0000256" key="5">
    <source>
        <dbReference type="ARBA" id="ARBA00022679"/>
    </source>
</evidence>
<organism evidence="9 10">
    <name type="scientific">Natronosalvus hydrolyticus</name>
    <dbReference type="NCBI Taxonomy" id="2979988"/>
    <lineage>
        <taxon>Archaea</taxon>
        <taxon>Methanobacteriati</taxon>
        <taxon>Methanobacteriota</taxon>
        <taxon>Stenosarchaea group</taxon>
        <taxon>Halobacteria</taxon>
        <taxon>Halobacteriales</taxon>
        <taxon>Natrialbaceae</taxon>
        <taxon>Natronosalvus</taxon>
    </lineage>
</organism>
<dbReference type="EMBL" id="JAOPJZ010000009">
    <property type="protein sequence ID" value="MCU4752683.1"/>
    <property type="molecule type" value="Genomic_DNA"/>
</dbReference>
<evidence type="ECO:0000256" key="4">
    <source>
        <dbReference type="ARBA" id="ARBA00022676"/>
    </source>
</evidence>
<dbReference type="PANTHER" id="PTHR32438">
    <property type="entry name" value="4-ALPHA-GLUCANOTRANSFERASE DPE1, CHLOROPLASTIC/AMYLOPLASTIC"/>
    <property type="match status" value="1"/>
</dbReference>
<keyword evidence="4 9" id="KW-0328">Glycosyltransferase</keyword>